<comment type="caution">
    <text evidence="1">The sequence shown here is derived from an EMBL/GenBank/DDBJ whole genome shotgun (WGS) entry which is preliminary data.</text>
</comment>
<evidence type="ECO:0000313" key="1">
    <source>
        <dbReference type="EMBL" id="ORD93333.1"/>
    </source>
</evidence>
<keyword evidence="2" id="KW-1185">Reference proteome</keyword>
<proteinExistence type="predicted"/>
<accession>A0A1Y1S4M6</accession>
<name>A0A1Y1S4M6_9MICR</name>
<dbReference type="AlphaFoldDB" id="A0A1Y1S4M6"/>
<reference evidence="1 2" key="1">
    <citation type="journal article" date="2017" name="Environ. Microbiol.">
        <title>Decay of the glycolytic pathway and adaptation to intranuclear parasitism within Enterocytozoonidae microsporidia.</title>
        <authorList>
            <person name="Wiredu Boakye D."/>
            <person name="Jaroenlak P."/>
            <person name="Prachumwat A."/>
            <person name="Williams T.A."/>
            <person name="Bateman K.S."/>
            <person name="Itsathitphaisarn O."/>
            <person name="Sritunyalucksana K."/>
            <person name="Paszkiewicz K.H."/>
            <person name="Moore K.A."/>
            <person name="Stentiford G.D."/>
            <person name="Williams B.A."/>
        </authorList>
    </citation>
    <scope>NUCLEOTIDE SEQUENCE [LARGE SCALE GENOMIC DNA]</scope>
    <source>
        <strain evidence="1 2">GB1</strain>
    </source>
</reference>
<sequence length="219" mass="25432">MFIQLITLIYYQMTVPIPINGYSDRAKKAIEYINSVFDQATVSDMNKISALLKEKFNIFQQVNYKHSNAKLSLEMGIGLITANANNHNILLLNNMNLFAKESNDPMIGAEQAKISYERRNNAIETHGREIRRCRIKELKLTCESVKSVINDLVITVSEIRNYIEIGRLYKKKHAELNMDMNAGIINMIIYMESMNIDEYRRMIGELNDYLKKCEIFTEM</sequence>
<dbReference type="VEuPathDB" id="MicrosporidiaDB:ECANGB1_172"/>
<dbReference type="Proteomes" id="UP000192639">
    <property type="component" value="Unassembled WGS sequence"/>
</dbReference>
<gene>
    <name evidence="1" type="ORF">ECANGB1_172</name>
</gene>
<evidence type="ECO:0000313" key="2">
    <source>
        <dbReference type="Proteomes" id="UP000192639"/>
    </source>
</evidence>
<dbReference type="EMBL" id="LWDP01000106">
    <property type="protein sequence ID" value="ORD93333.1"/>
    <property type="molecule type" value="Genomic_DNA"/>
</dbReference>
<organism evidence="1 2">
    <name type="scientific">Enterospora canceri</name>
    <dbReference type="NCBI Taxonomy" id="1081671"/>
    <lineage>
        <taxon>Eukaryota</taxon>
        <taxon>Fungi</taxon>
        <taxon>Fungi incertae sedis</taxon>
        <taxon>Microsporidia</taxon>
        <taxon>Enterocytozoonidae</taxon>
        <taxon>Enterospora</taxon>
    </lineage>
</organism>
<protein>
    <submittedName>
        <fullName evidence="1">Uncharacterized protein</fullName>
    </submittedName>
</protein>